<organism evidence="2">
    <name type="scientific">Mycobacterium kansasii</name>
    <dbReference type="NCBI Taxonomy" id="1768"/>
    <lineage>
        <taxon>Bacteria</taxon>
        <taxon>Bacillati</taxon>
        <taxon>Actinomycetota</taxon>
        <taxon>Actinomycetes</taxon>
        <taxon>Mycobacteriales</taxon>
        <taxon>Mycobacteriaceae</taxon>
        <taxon>Mycobacterium</taxon>
    </lineage>
</organism>
<protein>
    <submittedName>
        <fullName evidence="2">Uncharacterized protein</fullName>
    </submittedName>
</protein>
<gene>
    <name evidence="2" type="ORF">BIN_B_03554</name>
    <name evidence="1" type="ORF">NIIDMKKI_20370</name>
</gene>
<dbReference type="EMBL" id="LR589330">
    <property type="protein sequence ID" value="VTP02602.1"/>
    <property type="molecule type" value="Genomic_DNA"/>
</dbReference>
<proteinExistence type="predicted"/>
<sequence length="153" mass="16324">MFLDGHLDDQSLKTGARAVATNFDPTLIATRAPRSRRSIYMSWVALGALALTCTESPWRAWPHTLDRDSNSWVGSVMCRLDLCPHRRVPVGNMRSESMAAALLSLPPEPWAPAVATVATRVTPHNAAGLARSASDAADEQRALAGGGVYGGLS</sequence>
<dbReference type="AlphaFoldDB" id="A0A653F0W0"/>
<dbReference type="Proteomes" id="UP000516380">
    <property type="component" value="Chromosome"/>
</dbReference>
<name>A0A653F0W0_MYCKA</name>
<reference evidence="2" key="1">
    <citation type="submission" date="2019-05" db="EMBL/GenBank/DDBJ databases">
        <authorList>
            <person name="Naeem R."/>
            <person name="Antony C."/>
            <person name="Guan Q."/>
        </authorList>
    </citation>
    <scope>NUCLEOTIDE SEQUENCE</scope>
    <source>
        <strain evidence="2">3</strain>
    </source>
</reference>
<accession>A0A653F0W0</accession>
<keyword evidence="3" id="KW-1185">Reference proteome</keyword>
<evidence type="ECO:0000313" key="1">
    <source>
        <dbReference type="EMBL" id="BCI86831.1"/>
    </source>
</evidence>
<reference evidence="1 3" key="2">
    <citation type="submission" date="2020-07" db="EMBL/GenBank/DDBJ databases">
        <title>Mycobacterium kansasii (former subtype) with zoonotic potential isolated from diseased indoor pet cat, Japan.</title>
        <authorList>
            <person name="Fukano H."/>
            <person name="Terazono T."/>
            <person name="Hoshino Y."/>
        </authorList>
    </citation>
    <scope>NUCLEOTIDE SEQUENCE [LARGE SCALE GENOMIC DNA]</scope>
    <source>
        <strain evidence="1 3">Kuro-I</strain>
    </source>
</reference>
<dbReference type="EMBL" id="AP023343">
    <property type="protein sequence ID" value="BCI86831.1"/>
    <property type="molecule type" value="Genomic_DNA"/>
</dbReference>
<evidence type="ECO:0000313" key="3">
    <source>
        <dbReference type="Proteomes" id="UP000516380"/>
    </source>
</evidence>
<evidence type="ECO:0000313" key="2">
    <source>
        <dbReference type="EMBL" id="VTP02602.1"/>
    </source>
</evidence>